<proteinExistence type="predicted"/>
<dbReference type="EMBL" id="KN832573">
    <property type="protein sequence ID" value="KII83885.1"/>
    <property type="molecule type" value="Genomic_DNA"/>
</dbReference>
<keyword evidence="3" id="KW-1185">Reference proteome</keyword>
<feature type="domain" description="AB hydrolase-1" evidence="1">
    <location>
        <begin position="36"/>
        <end position="143"/>
    </location>
</feature>
<gene>
    <name evidence="2" type="ORF">PLICRDRAFT_46640</name>
</gene>
<dbReference type="PANTHER" id="PTHR43798">
    <property type="entry name" value="MONOACYLGLYCEROL LIPASE"/>
    <property type="match status" value="1"/>
</dbReference>
<reference evidence="2 3" key="1">
    <citation type="submission" date="2014-06" db="EMBL/GenBank/DDBJ databases">
        <title>Evolutionary Origins and Diversification of the Mycorrhizal Mutualists.</title>
        <authorList>
            <consortium name="DOE Joint Genome Institute"/>
            <consortium name="Mycorrhizal Genomics Consortium"/>
            <person name="Kohler A."/>
            <person name="Kuo A."/>
            <person name="Nagy L.G."/>
            <person name="Floudas D."/>
            <person name="Copeland A."/>
            <person name="Barry K.W."/>
            <person name="Cichocki N."/>
            <person name="Veneault-Fourrey C."/>
            <person name="LaButti K."/>
            <person name="Lindquist E.A."/>
            <person name="Lipzen A."/>
            <person name="Lundell T."/>
            <person name="Morin E."/>
            <person name="Murat C."/>
            <person name="Riley R."/>
            <person name="Ohm R."/>
            <person name="Sun H."/>
            <person name="Tunlid A."/>
            <person name="Henrissat B."/>
            <person name="Grigoriev I.V."/>
            <person name="Hibbett D.S."/>
            <person name="Martin F."/>
        </authorList>
    </citation>
    <scope>NUCLEOTIDE SEQUENCE [LARGE SCALE GENOMIC DNA]</scope>
    <source>
        <strain evidence="2 3">FD-325 SS-3</strain>
    </source>
</reference>
<dbReference type="InterPro" id="IPR029058">
    <property type="entry name" value="AB_hydrolase_fold"/>
</dbReference>
<accession>A0A0C9SWR9</accession>
<dbReference type="SUPFAM" id="SSF53474">
    <property type="entry name" value="alpha/beta-Hydrolases"/>
    <property type="match status" value="1"/>
</dbReference>
<name>A0A0C9SWR9_PLICR</name>
<dbReference type="Proteomes" id="UP000053263">
    <property type="component" value="Unassembled WGS sequence"/>
</dbReference>
<dbReference type="Gene3D" id="3.40.50.1820">
    <property type="entry name" value="alpha/beta hydrolase"/>
    <property type="match status" value="1"/>
</dbReference>
<dbReference type="HOGENOM" id="CLU_1061931_0_0_1"/>
<dbReference type="PANTHER" id="PTHR43798:SF33">
    <property type="entry name" value="HYDROLASE, PUTATIVE (AFU_ORTHOLOGUE AFUA_2G14860)-RELATED"/>
    <property type="match status" value="1"/>
</dbReference>
<evidence type="ECO:0000313" key="2">
    <source>
        <dbReference type="EMBL" id="KII83885.1"/>
    </source>
</evidence>
<dbReference type="InterPro" id="IPR050266">
    <property type="entry name" value="AB_hydrolase_sf"/>
</dbReference>
<protein>
    <submittedName>
        <fullName evidence="2">Unplaced genomic scaffold PLICRscaffold_20, whole genome shotgun sequence</fullName>
    </submittedName>
</protein>
<organism evidence="2 3">
    <name type="scientific">Plicaturopsis crispa FD-325 SS-3</name>
    <dbReference type="NCBI Taxonomy" id="944288"/>
    <lineage>
        <taxon>Eukaryota</taxon>
        <taxon>Fungi</taxon>
        <taxon>Dikarya</taxon>
        <taxon>Basidiomycota</taxon>
        <taxon>Agaricomycotina</taxon>
        <taxon>Agaricomycetes</taxon>
        <taxon>Agaricomycetidae</taxon>
        <taxon>Amylocorticiales</taxon>
        <taxon>Amylocorticiaceae</taxon>
        <taxon>Plicatura</taxon>
        <taxon>Plicaturopsis crispa</taxon>
    </lineage>
</organism>
<evidence type="ECO:0000313" key="3">
    <source>
        <dbReference type="Proteomes" id="UP000053263"/>
    </source>
</evidence>
<dbReference type="AlphaFoldDB" id="A0A0C9SWR9"/>
<dbReference type="Pfam" id="PF00561">
    <property type="entry name" value="Abhydrolase_1"/>
    <property type="match status" value="1"/>
</dbReference>
<dbReference type="PRINTS" id="PR00111">
    <property type="entry name" value="ABHYDROLASE"/>
</dbReference>
<dbReference type="GO" id="GO:0016020">
    <property type="term" value="C:membrane"/>
    <property type="evidence" value="ECO:0007669"/>
    <property type="project" value="TreeGrafter"/>
</dbReference>
<sequence>MTHPEPTVSGLVALPSGKSIFVQKYDAIPHDDPDIPIIFIHGFLGSTDMYLNIVPHLSNRTRILYDLEGHGSTPLPTTSPLTPASMAQVTHDLLTLYGYTRADVVAHSGGSFVALQFAQGFPGEVRKLVLLGPPEIPVNKDLVLGAARGLRVGSLEDRVPLFVDALGSRARDDPAILSRIRSEILLQDKDRAASTIEALSAFECAEGWGERGIEAVVVAGKQDTMATTENCAKLATRLGARLVEMDTGHSFTIEDPETTVKVLRDILG</sequence>
<dbReference type="OrthoDB" id="408373at2759"/>
<evidence type="ECO:0000259" key="1">
    <source>
        <dbReference type="Pfam" id="PF00561"/>
    </source>
</evidence>
<dbReference type="InterPro" id="IPR000073">
    <property type="entry name" value="AB_hydrolase_1"/>
</dbReference>